<evidence type="ECO:0000313" key="1">
    <source>
        <dbReference type="EMBL" id="VDP64835.1"/>
    </source>
</evidence>
<evidence type="ECO:0000313" key="3">
    <source>
        <dbReference type="WBParaSite" id="SCUD_0001808001-mRNA-1"/>
    </source>
</evidence>
<dbReference type="AlphaFoldDB" id="A0A183KSP0"/>
<organism evidence="3">
    <name type="scientific">Schistosoma curassoni</name>
    <dbReference type="NCBI Taxonomy" id="6186"/>
    <lineage>
        <taxon>Eukaryota</taxon>
        <taxon>Metazoa</taxon>
        <taxon>Spiralia</taxon>
        <taxon>Lophotrochozoa</taxon>
        <taxon>Platyhelminthes</taxon>
        <taxon>Trematoda</taxon>
        <taxon>Digenea</taxon>
        <taxon>Strigeidida</taxon>
        <taxon>Schistosomatoidea</taxon>
        <taxon>Schistosomatidae</taxon>
        <taxon>Schistosoma</taxon>
    </lineage>
</organism>
<reference evidence="1 2" key="2">
    <citation type="submission" date="2018-11" db="EMBL/GenBank/DDBJ databases">
        <authorList>
            <consortium name="Pathogen Informatics"/>
        </authorList>
    </citation>
    <scope>NUCLEOTIDE SEQUENCE [LARGE SCALE GENOMIC DNA]</scope>
    <source>
        <strain evidence="1">Dakar</strain>
        <strain evidence="2">Dakar, Senegal</strain>
    </source>
</reference>
<dbReference type="STRING" id="6186.A0A183KSP0"/>
<sequence length="109" mass="12555">MNSSMNIFNTLSSSSTLSPQSFPYTNDHFLTCTNNNLNNIYNDISAIYIFPCFQWLTTKFGMNSLPIKLIPINSNGTFTINLIETIMAYQKEQTFVRLYILYCCCCFIL</sequence>
<protein>
    <submittedName>
        <fullName evidence="1 3">Uncharacterized protein</fullName>
    </submittedName>
</protein>
<name>A0A183KSP0_9TREM</name>
<dbReference type="WBParaSite" id="SCUD_0001808001-mRNA-1">
    <property type="protein sequence ID" value="SCUD_0001808001-mRNA-1"/>
    <property type="gene ID" value="SCUD_0001808001"/>
</dbReference>
<dbReference type="Proteomes" id="UP000279833">
    <property type="component" value="Unassembled WGS sequence"/>
</dbReference>
<evidence type="ECO:0000313" key="2">
    <source>
        <dbReference type="Proteomes" id="UP000279833"/>
    </source>
</evidence>
<keyword evidence="2" id="KW-1185">Reference proteome</keyword>
<dbReference type="EMBL" id="UZAK01040591">
    <property type="protein sequence ID" value="VDP64835.1"/>
    <property type="molecule type" value="Genomic_DNA"/>
</dbReference>
<accession>A0A183KSP0</accession>
<reference evidence="3" key="1">
    <citation type="submission" date="2016-06" db="UniProtKB">
        <authorList>
            <consortium name="WormBaseParasite"/>
        </authorList>
    </citation>
    <scope>IDENTIFICATION</scope>
</reference>
<proteinExistence type="predicted"/>
<gene>
    <name evidence="1" type="ORF">SCUD_LOCUS18077</name>
</gene>